<evidence type="ECO:0000256" key="1">
    <source>
        <dbReference type="SAM" id="MobiDB-lite"/>
    </source>
</evidence>
<sequence>MPPKSQPKIYQLLLKTHKLTILLTTPPNTTIASLKREAFSALSSDVNQVEDVPRVVDEDNFEISRAVKDKGKKTVQYEVLEGSQTVKDNLTNWEVLFLQFRDQSGKLMPVEVTQPSLIDEDDEEPPRYRPLESSDNKGKRKAPEE</sequence>
<organism evidence="2 3">
    <name type="scientific">Piloderma croceum (strain F 1598)</name>
    <dbReference type="NCBI Taxonomy" id="765440"/>
    <lineage>
        <taxon>Eukaryota</taxon>
        <taxon>Fungi</taxon>
        <taxon>Dikarya</taxon>
        <taxon>Basidiomycota</taxon>
        <taxon>Agaricomycotina</taxon>
        <taxon>Agaricomycetes</taxon>
        <taxon>Agaricomycetidae</taxon>
        <taxon>Atheliales</taxon>
        <taxon>Atheliaceae</taxon>
        <taxon>Piloderma</taxon>
    </lineage>
</organism>
<evidence type="ECO:0000313" key="3">
    <source>
        <dbReference type="Proteomes" id="UP000054166"/>
    </source>
</evidence>
<gene>
    <name evidence="2" type="ORF">PILCRDRAFT_826396</name>
</gene>
<proteinExistence type="predicted"/>
<name>A0A0C3F8W0_PILCF</name>
<dbReference type="HOGENOM" id="CLU_118669_0_0_1"/>
<feature type="region of interest" description="Disordered" evidence="1">
    <location>
        <begin position="109"/>
        <end position="145"/>
    </location>
</feature>
<dbReference type="OrthoDB" id="3173670at2759"/>
<reference evidence="3" key="2">
    <citation type="submission" date="2015-01" db="EMBL/GenBank/DDBJ databases">
        <title>Evolutionary Origins and Diversification of the Mycorrhizal Mutualists.</title>
        <authorList>
            <consortium name="DOE Joint Genome Institute"/>
            <consortium name="Mycorrhizal Genomics Consortium"/>
            <person name="Kohler A."/>
            <person name="Kuo A."/>
            <person name="Nagy L.G."/>
            <person name="Floudas D."/>
            <person name="Copeland A."/>
            <person name="Barry K.W."/>
            <person name="Cichocki N."/>
            <person name="Veneault-Fourrey C."/>
            <person name="LaButti K."/>
            <person name="Lindquist E.A."/>
            <person name="Lipzen A."/>
            <person name="Lundell T."/>
            <person name="Morin E."/>
            <person name="Murat C."/>
            <person name="Riley R."/>
            <person name="Ohm R."/>
            <person name="Sun H."/>
            <person name="Tunlid A."/>
            <person name="Henrissat B."/>
            <person name="Grigoriev I.V."/>
            <person name="Hibbett D.S."/>
            <person name="Martin F."/>
        </authorList>
    </citation>
    <scope>NUCLEOTIDE SEQUENCE [LARGE SCALE GENOMIC DNA]</scope>
    <source>
        <strain evidence="3">F 1598</strain>
    </source>
</reference>
<feature type="compositionally biased region" description="Basic and acidic residues" evidence="1">
    <location>
        <begin position="125"/>
        <end position="145"/>
    </location>
</feature>
<dbReference type="Proteomes" id="UP000054166">
    <property type="component" value="Unassembled WGS sequence"/>
</dbReference>
<dbReference type="AlphaFoldDB" id="A0A0C3F8W0"/>
<dbReference type="InParanoid" id="A0A0C3F8W0"/>
<dbReference type="EMBL" id="KN833035">
    <property type="protein sequence ID" value="KIM76394.1"/>
    <property type="molecule type" value="Genomic_DNA"/>
</dbReference>
<keyword evidence="3" id="KW-1185">Reference proteome</keyword>
<reference evidence="2 3" key="1">
    <citation type="submission" date="2014-04" db="EMBL/GenBank/DDBJ databases">
        <authorList>
            <consortium name="DOE Joint Genome Institute"/>
            <person name="Kuo A."/>
            <person name="Tarkka M."/>
            <person name="Buscot F."/>
            <person name="Kohler A."/>
            <person name="Nagy L.G."/>
            <person name="Floudas D."/>
            <person name="Copeland A."/>
            <person name="Barry K.W."/>
            <person name="Cichocki N."/>
            <person name="Veneault-Fourrey C."/>
            <person name="LaButti K."/>
            <person name="Lindquist E.A."/>
            <person name="Lipzen A."/>
            <person name="Lundell T."/>
            <person name="Morin E."/>
            <person name="Murat C."/>
            <person name="Sun H."/>
            <person name="Tunlid A."/>
            <person name="Henrissat B."/>
            <person name="Grigoriev I.V."/>
            <person name="Hibbett D.S."/>
            <person name="Martin F."/>
            <person name="Nordberg H.P."/>
            <person name="Cantor M.N."/>
            <person name="Hua S.X."/>
        </authorList>
    </citation>
    <scope>NUCLEOTIDE SEQUENCE [LARGE SCALE GENOMIC DNA]</scope>
    <source>
        <strain evidence="2 3">F 1598</strain>
    </source>
</reference>
<evidence type="ECO:0000313" key="2">
    <source>
        <dbReference type="EMBL" id="KIM76394.1"/>
    </source>
</evidence>
<dbReference type="STRING" id="765440.A0A0C3F8W0"/>
<protein>
    <submittedName>
        <fullName evidence="2">Uncharacterized protein</fullName>
    </submittedName>
</protein>
<accession>A0A0C3F8W0</accession>